<dbReference type="InterPro" id="IPR041657">
    <property type="entry name" value="HTH_17"/>
</dbReference>
<dbReference type="Gene3D" id="3.90.79.10">
    <property type="entry name" value="Nucleoside Triphosphate Pyrophosphohydrolase"/>
    <property type="match status" value="1"/>
</dbReference>
<name>A0A955I0M1_9BACT</name>
<proteinExistence type="predicted"/>
<dbReference type="Pfam" id="PF12728">
    <property type="entry name" value="HTH_17"/>
    <property type="match status" value="1"/>
</dbReference>
<dbReference type="InterPro" id="IPR015797">
    <property type="entry name" value="NUDIX_hydrolase-like_dom_sf"/>
</dbReference>
<accession>A0A955I0M1</accession>
<evidence type="ECO:0000313" key="3">
    <source>
        <dbReference type="Proteomes" id="UP000741282"/>
    </source>
</evidence>
<dbReference type="EMBL" id="JAGQLN010000003">
    <property type="protein sequence ID" value="MCA9376515.1"/>
    <property type="molecule type" value="Genomic_DNA"/>
</dbReference>
<comment type="caution">
    <text evidence="2">The sequence shown here is derived from an EMBL/GenBank/DDBJ whole genome shotgun (WGS) entry which is preliminary data.</text>
</comment>
<dbReference type="PANTHER" id="PTHR43736">
    <property type="entry name" value="ADP-RIBOSE PYROPHOSPHATASE"/>
    <property type="match status" value="1"/>
</dbReference>
<dbReference type="PANTHER" id="PTHR43736:SF1">
    <property type="entry name" value="DIHYDRONEOPTERIN TRIPHOSPHATE DIPHOSPHATASE"/>
    <property type="match status" value="1"/>
</dbReference>
<gene>
    <name evidence="2" type="ORF">KC685_01175</name>
</gene>
<dbReference type="SUPFAM" id="SSF55811">
    <property type="entry name" value="Nudix"/>
    <property type="match status" value="1"/>
</dbReference>
<dbReference type="InterPro" id="IPR000086">
    <property type="entry name" value="NUDIX_hydrolase_dom"/>
</dbReference>
<reference evidence="2" key="1">
    <citation type="submission" date="2020-04" db="EMBL/GenBank/DDBJ databases">
        <authorList>
            <person name="Zhang T."/>
        </authorList>
    </citation>
    <scope>NUCLEOTIDE SEQUENCE</scope>
    <source>
        <strain evidence="2">HKST-UBA17</strain>
    </source>
</reference>
<reference evidence="2" key="2">
    <citation type="journal article" date="2021" name="Microbiome">
        <title>Successional dynamics and alternative stable states in a saline activated sludge microbial community over 9 years.</title>
        <authorList>
            <person name="Wang Y."/>
            <person name="Ye J."/>
            <person name="Ju F."/>
            <person name="Liu L."/>
            <person name="Boyd J.A."/>
            <person name="Deng Y."/>
            <person name="Parks D.H."/>
            <person name="Jiang X."/>
            <person name="Yin X."/>
            <person name="Woodcroft B.J."/>
            <person name="Tyson G.W."/>
            <person name="Hugenholtz P."/>
            <person name="Polz M.F."/>
            <person name="Zhang T."/>
        </authorList>
    </citation>
    <scope>NUCLEOTIDE SEQUENCE</scope>
    <source>
        <strain evidence="2">HKST-UBA17</strain>
    </source>
</reference>
<feature type="domain" description="Nudix hydrolase" evidence="1">
    <location>
        <begin position="56"/>
        <end position="181"/>
    </location>
</feature>
<dbReference type="Proteomes" id="UP000741282">
    <property type="component" value="Unassembled WGS sequence"/>
</dbReference>
<organism evidence="2 3">
    <name type="scientific">Candidatus Dojkabacteria bacterium</name>
    <dbReference type="NCBI Taxonomy" id="2099670"/>
    <lineage>
        <taxon>Bacteria</taxon>
        <taxon>Candidatus Dojkabacteria</taxon>
    </lineage>
</organism>
<sequence length="188" mass="22241">MDNIYTAKELAQHLKVDYRTVLREISRGNLIAHKIGRMFIVTGENLEKYLTNSNLQPLRISVAIVINQDKVLLVKRKFKEGKLNWQYPAGRVRFKEKPSTRAEIECLEETSIHCRAIKRLGRRIHPDTNVIIQYWLCEYIEGKIYNVDTSENADVKWVGLVEPEKLFTSNYYHPVRKYLREVYEKNTR</sequence>
<evidence type="ECO:0000259" key="1">
    <source>
        <dbReference type="PROSITE" id="PS51462"/>
    </source>
</evidence>
<protein>
    <submittedName>
        <fullName evidence="2">NUDIX domain-containing protein</fullName>
    </submittedName>
</protein>
<dbReference type="AlphaFoldDB" id="A0A955I0M1"/>
<dbReference type="Pfam" id="PF00293">
    <property type="entry name" value="NUDIX"/>
    <property type="match status" value="1"/>
</dbReference>
<evidence type="ECO:0000313" key="2">
    <source>
        <dbReference type="EMBL" id="MCA9376515.1"/>
    </source>
</evidence>
<dbReference type="PROSITE" id="PS51462">
    <property type="entry name" value="NUDIX"/>
    <property type="match status" value="1"/>
</dbReference>